<dbReference type="OrthoDB" id="1639518at2"/>
<feature type="domain" description="HTH lacI-type" evidence="5">
    <location>
        <begin position="9"/>
        <end position="64"/>
    </location>
</feature>
<keyword evidence="8" id="KW-1185">Reference proteome</keyword>
<dbReference type="EMBL" id="BJUN01000010">
    <property type="protein sequence ID" value="GEK59069.1"/>
    <property type="molecule type" value="Genomic_DNA"/>
</dbReference>
<dbReference type="InterPro" id="IPR000843">
    <property type="entry name" value="HTH_LacI"/>
</dbReference>
<dbReference type="CDD" id="cd19977">
    <property type="entry name" value="PBP1_EndR-like"/>
    <property type="match status" value="1"/>
</dbReference>
<keyword evidence="3" id="KW-0238">DNA-binding</keyword>
<dbReference type="InterPro" id="IPR046335">
    <property type="entry name" value="LacI/GalR-like_sensor"/>
</dbReference>
<organism evidence="7 8">
    <name type="scientific">Marinococcus halophilus</name>
    <dbReference type="NCBI Taxonomy" id="1371"/>
    <lineage>
        <taxon>Bacteria</taxon>
        <taxon>Bacillati</taxon>
        <taxon>Bacillota</taxon>
        <taxon>Bacilli</taxon>
        <taxon>Bacillales</taxon>
        <taxon>Bacillaceae</taxon>
        <taxon>Marinococcus</taxon>
    </lineage>
</organism>
<dbReference type="PROSITE" id="PS00356">
    <property type="entry name" value="HTH_LACI_1"/>
    <property type="match status" value="1"/>
</dbReference>
<dbReference type="InterPro" id="IPR028082">
    <property type="entry name" value="Peripla_BP_I"/>
</dbReference>
<dbReference type="Pfam" id="PF13377">
    <property type="entry name" value="Peripla_BP_3"/>
    <property type="match status" value="1"/>
</dbReference>
<feature type="domain" description="HTH cro/C1-type" evidence="6">
    <location>
        <begin position="9"/>
        <end position="34"/>
    </location>
</feature>
<evidence type="ECO:0000313" key="7">
    <source>
        <dbReference type="EMBL" id="GEK59069.1"/>
    </source>
</evidence>
<dbReference type="SUPFAM" id="SSF53822">
    <property type="entry name" value="Periplasmic binding protein-like I"/>
    <property type="match status" value="1"/>
</dbReference>
<accession>A0A510Y6S5</accession>
<dbReference type="CDD" id="cd01392">
    <property type="entry name" value="HTH_LacI"/>
    <property type="match status" value="1"/>
</dbReference>
<evidence type="ECO:0000256" key="1">
    <source>
        <dbReference type="ARBA" id="ARBA00022491"/>
    </source>
</evidence>
<sequence length="344" mass="38515">MTKKHSSHLTMSDVAKKANVSKSTVSQYLNGRYEFMSKKTRDMIQRVIEETGYSPNVVARSLKVKKTSTIGVIVANILHKFSTEIIRAIEDACMEADVHVIVCNADDDPEKERKYIKALMAKQVDGFIVFPTGDNIDMYELLEERNIPLVFLDRIIPDLAVNTVLLDNFKAVDTAVQVFAQAGHTRIAIVTMPATAYVTPRLERIEGFRISMERYGLEMQENHIIDQPLDRIQQEVTGMMSGPAPPTAVLAGNDLVLLEILNECKNSGRHIPEDFSLISIDDVSYANVYQPSLTTIKQPSAEIGEKGAEVLLQKIRGEINDQQIVRMAPTLIARESVKELIEEN</sequence>
<evidence type="ECO:0000256" key="2">
    <source>
        <dbReference type="ARBA" id="ARBA00023015"/>
    </source>
</evidence>
<keyword evidence="2" id="KW-0805">Transcription regulation</keyword>
<protein>
    <submittedName>
        <fullName evidence="7">Ribose operon repressor</fullName>
    </submittedName>
</protein>
<evidence type="ECO:0000259" key="5">
    <source>
        <dbReference type="PROSITE" id="PS50932"/>
    </source>
</evidence>
<dbReference type="SUPFAM" id="SSF47413">
    <property type="entry name" value="lambda repressor-like DNA-binding domains"/>
    <property type="match status" value="1"/>
</dbReference>
<comment type="caution">
    <text evidence="7">The sequence shown here is derived from an EMBL/GenBank/DDBJ whole genome shotgun (WGS) entry which is preliminary data.</text>
</comment>
<dbReference type="RefSeq" id="WP_079475447.1">
    <property type="nucleotide sequence ID" value="NZ_BJUN01000010.1"/>
</dbReference>
<dbReference type="Gene3D" id="3.40.50.2300">
    <property type="match status" value="2"/>
</dbReference>
<dbReference type="Pfam" id="PF00356">
    <property type="entry name" value="LacI"/>
    <property type="match status" value="1"/>
</dbReference>
<dbReference type="Gene3D" id="1.10.260.40">
    <property type="entry name" value="lambda repressor-like DNA-binding domains"/>
    <property type="match status" value="1"/>
</dbReference>
<dbReference type="PROSITE" id="PS50943">
    <property type="entry name" value="HTH_CROC1"/>
    <property type="match status" value="1"/>
</dbReference>
<dbReference type="SMART" id="SM00354">
    <property type="entry name" value="HTH_LACI"/>
    <property type="match status" value="1"/>
</dbReference>
<dbReference type="PROSITE" id="PS50932">
    <property type="entry name" value="HTH_LACI_2"/>
    <property type="match status" value="1"/>
</dbReference>
<evidence type="ECO:0000313" key="8">
    <source>
        <dbReference type="Proteomes" id="UP000321051"/>
    </source>
</evidence>
<dbReference type="InterPro" id="IPR010982">
    <property type="entry name" value="Lambda_DNA-bd_dom_sf"/>
</dbReference>
<dbReference type="PANTHER" id="PTHR30146">
    <property type="entry name" value="LACI-RELATED TRANSCRIPTIONAL REPRESSOR"/>
    <property type="match status" value="1"/>
</dbReference>
<evidence type="ECO:0000256" key="3">
    <source>
        <dbReference type="ARBA" id="ARBA00023125"/>
    </source>
</evidence>
<dbReference type="GO" id="GO:0003700">
    <property type="term" value="F:DNA-binding transcription factor activity"/>
    <property type="evidence" value="ECO:0007669"/>
    <property type="project" value="TreeGrafter"/>
</dbReference>
<dbReference type="PANTHER" id="PTHR30146:SF148">
    <property type="entry name" value="HTH-TYPE TRANSCRIPTIONAL REPRESSOR PURR-RELATED"/>
    <property type="match status" value="1"/>
</dbReference>
<evidence type="ECO:0000256" key="4">
    <source>
        <dbReference type="ARBA" id="ARBA00023163"/>
    </source>
</evidence>
<keyword evidence="4" id="KW-0804">Transcription</keyword>
<dbReference type="GO" id="GO:0000976">
    <property type="term" value="F:transcription cis-regulatory region binding"/>
    <property type="evidence" value="ECO:0007669"/>
    <property type="project" value="TreeGrafter"/>
</dbReference>
<dbReference type="Proteomes" id="UP000321051">
    <property type="component" value="Unassembled WGS sequence"/>
</dbReference>
<dbReference type="AlphaFoldDB" id="A0A510Y6S5"/>
<keyword evidence="1" id="KW-0678">Repressor</keyword>
<evidence type="ECO:0000259" key="6">
    <source>
        <dbReference type="PROSITE" id="PS50943"/>
    </source>
</evidence>
<proteinExistence type="predicted"/>
<dbReference type="InterPro" id="IPR001387">
    <property type="entry name" value="Cro/C1-type_HTH"/>
</dbReference>
<dbReference type="STRING" id="1371.GCA_900166605_01630"/>
<name>A0A510Y6S5_MARHA</name>
<reference evidence="7 8" key="1">
    <citation type="submission" date="2019-07" db="EMBL/GenBank/DDBJ databases">
        <title>Whole genome shotgun sequence of Marinococcus halophilus NBRC 102359.</title>
        <authorList>
            <person name="Hosoyama A."/>
            <person name="Uohara A."/>
            <person name="Ohji S."/>
            <person name="Ichikawa N."/>
        </authorList>
    </citation>
    <scope>NUCLEOTIDE SEQUENCE [LARGE SCALE GENOMIC DNA]</scope>
    <source>
        <strain evidence="7 8">NBRC 102359</strain>
    </source>
</reference>
<gene>
    <name evidence="7" type="ORF">MHA01_19740</name>
</gene>